<evidence type="ECO:0000256" key="1">
    <source>
        <dbReference type="PROSITE-ProRule" id="PRU00175"/>
    </source>
</evidence>
<dbReference type="OrthoDB" id="3796567at2759"/>
<dbReference type="AlphaFoldDB" id="A0A9W9C050"/>
<dbReference type="InterPro" id="IPR013083">
    <property type="entry name" value="Znf_RING/FYVE/PHD"/>
</dbReference>
<protein>
    <recommendedName>
        <fullName evidence="2">RING-type domain-containing protein</fullName>
    </recommendedName>
</protein>
<dbReference type="EMBL" id="JAPEUV010000042">
    <property type="protein sequence ID" value="KAJ4337061.1"/>
    <property type="molecule type" value="Genomic_DNA"/>
</dbReference>
<evidence type="ECO:0000313" key="4">
    <source>
        <dbReference type="Proteomes" id="UP001140562"/>
    </source>
</evidence>
<dbReference type="Gene3D" id="3.30.40.10">
    <property type="entry name" value="Zinc/RING finger domain, C3HC4 (zinc finger)"/>
    <property type="match status" value="1"/>
</dbReference>
<reference evidence="3" key="1">
    <citation type="submission" date="2022-10" db="EMBL/GenBank/DDBJ databases">
        <title>Tapping the CABI collections for fungal endophytes: first genome assemblies for Collariella, Neodidymelliopsis, Ascochyta clinopodiicola, Didymella pomorum, Didymosphaeria variabile, Neocosmospora piperis and Neocucurbitaria cava.</title>
        <authorList>
            <person name="Hill R."/>
        </authorList>
    </citation>
    <scope>NUCLEOTIDE SEQUENCE</scope>
    <source>
        <strain evidence="3">IMI 360193</strain>
    </source>
</reference>
<comment type="caution">
    <text evidence="3">The sequence shown here is derived from an EMBL/GenBank/DDBJ whole genome shotgun (WGS) entry which is preliminary data.</text>
</comment>
<gene>
    <name evidence="3" type="ORF">N0V87_004914</name>
</gene>
<dbReference type="InterPro" id="IPR001841">
    <property type="entry name" value="Znf_RING"/>
</dbReference>
<evidence type="ECO:0000259" key="2">
    <source>
        <dbReference type="PROSITE" id="PS50089"/>
    </source>
</evidence>
<sequence length="510" mass="58889">MCVQAPTFEKSGIRFPEDTPVIIPSLQKALKLLSQQDEDPHVFQTLIYFFSTLLAGPCLSQSVPDHVIVDVWRISQRDLANPYHFCNEGIQACKWFDAIINQLDPVSTCQEMRQYASVLVRHSSPTTARFHVGAEYTIISRAHDWVVRCAFELGIPYKWKSWLQLMYEKQPYKILDEPSTIIDEDEDVFLATLHAAANIGGFDAMIPVIKFWLRQVLTMVQVWDVCLQVRGDADALMPSYDWCVAAYEQTWHRFKNELQNPLSEYPYVVREQLLRDVHYMRVFEECWKWTDLATQGIKAQDFDPYVTRTAIYLYVIKLVRDEFQPHNLSTEETLEQVFGARTKDNEYLLLAESPIVSVDKLQNDLRLRPSIYDGLCQEFYPDLPTMTNAEYDAMYPDSEAEYDEDEFEPIPLEDVELVAFGPRIDIADLTHTKKPDADDFCTICQEQITLGEPDALRCVVPVVCSDTFHAECLETWVNSTAKICNTCPHCKARMTKYQRPVRAIHAADEE</sequence>
<dbReference type="CDD" id="cd16448">
    <property type="entry name" value="RING-H2"/>
    <property type="match status" value="1"/>
</dbReference>
<keyword evidence="1" id="KW-0862">Zinc</keyword>
<dbReference type="PROSITE" id="PS50089">
    <property type="entry name" value="ZF_RING_2"/>
    <property type="match status" value="1"/>
</dbReference>
<keyword evidence="1" id="KW-0863">Zinc-finger</keyword>
<name>A0A9W9C050_9PLEO</name>
<organism evidence="3 4">
    <name type="scientific">Didymella glomerata</name>
    <dbReference type="NCBI Taxonomy" id="749621"/>
    <lineage>
        <taxon>Eukaryota</taxon>
        <taxon>Fungi</taxon>
        <taxon>Dikarya</taxon>
        <taxon>Ascomycota</taxon>
        <taxon>Pezizomycotina</taxon>
        <taxon>Dothideomycetes</taxon>
        <taxon>Pleosporomycetidae</taxon>
        <taxon>Pleosporales</taxon>
        <taxon>Pleosporineae</taxon>
        <taxon>Didymellaceae</taxon>
        <taxon>Didymella</taxon>
    </lineage>
</organism>
<feature type="domain" description="RING-type" evidence="2">
    <location>
        <begin position="441"/>
        <end position="491"/>
    </location>
</feature>
<dbReference type="Proteomes" id="UP001140562">
    <property type="component" value="Unassembled WGS sequence"/>
</dbReference>
<keyword evidence="4" id="KW-1185">Reference proteome</keyword>
<accession>A0A9W9C050</accession>
<proteinExistence type="predicted"/>
<keyword evidence="1" id="KW-0479">Metal-binding</keyword>
<dbReference type="GO" id="GO:0008270">
    <property type="term" value="F:zinc ion binding"/>
    <property type="evidence" value="ECO:0007669"/>
    <property type="project" value="UniProtKB-KW"/>
</dbReference>
<evidence type="ECO:0000313" key="3">
    <source>
        <dbReference type="EMBL" id="KAJ4337061.1"/>
    </source>
</evidence>
<dbReference type="SUPFAM" id="SSF57850">
    <property type="entry name" value="RING/U-box"/>
    <property type="match status" value="1"/>
</dbReference>